<keyword evidence="3" id="KW-1185">Reference proteome</keyword>
<feature type="region of interest" description="Disordered" evidence="1">
    <location>
        <begin position="139"/>
        <end position="184"/>
    </location>
</feature>
<feature type="region of interest" description="Disordered" evidence="1">
    <location>
        <begin position="1"/>
        <end position="43"/>
    </location>
</feature>
<sequence>MAVEIENNNEQTSQTNQTPESTQQNIPRRRIKKASKRRGNDVKHVSRKLIMAWKLASEHPNITWKEVAPIIDSVEYISSHWKSDERLKDIEPVAIEIVQQVNKIHVELNLRVFGMNRLRIITEEFLNLLKKERDEFVEKSKEKKEKESEGVTNQEQSSEIENSMNESSTEKNENTKKTESKPLRSKEDLIDRLILSLTQLYDLLNEPSDSVPSSGPNSPKATYITPQQKHKSKKRNLFSGFFSSDRKQASSSSNTASSSINSPELSTSSIPSSLEVYKNNIVSEWQEYTRKYVEPNYLFKVCKCYLAANPTAIPEKASLIGQNWICVANEISVSLWNILKKREDDLASSLIFLTLYKHGSNEIIERAINTIGSQLPHYLYVRLEYALKIKEFEQFTKEEQQMLDSNYIPEELQQQIPASPISPSVKSLHKKSNPDFSAKRSISLSKKDKKKHMSLSTKSDGSDEPLSFADMLAM</sequence>
<feature type="compositionally biased region" description="Basic and acidic residues" evidence="1">
    <location>
        <begin position="139"/>
        <end position="149"/>
    </location>
</feature>
<feature type="region of interest" description="Disordered" evidence="1">
    <location>
        <begin position="206"/>
        <end position="269"/>
    </location>
</feature>
<dbReference type="Proteomes" id="UP000193719">
    <property type="component" value="Unassembled WGS sequence"/>
</dbReference>
<name>A0A1Y1VLB7_9FUNG</name>
<reference evidence="2 3" key="1">
    <citation type="submission" date="2016-08" db="EMBL/GenBank/DDBJ databases">
        <title>Genomes of anaerobic fungi encode conserved fungal cellulosomes for biomass hydrolysis.</title>
        <authorList>
            <consortium name="DOE Joint Genome Institute"/>
            <person name="Haitjema C.H."/>
            <person name="Gilmore S.P."/>
            <person name="Henske J.K."/>
            <person name="Solomon K.V."/>
            <person name="De Groot R."/>
            <person name="Kuo A."/>
            <person name="Mondo S.J."/>
            <person name="Salamov A.A."/>
            <person name="Labutti K."/>
            <person name="Zhao Z."/>
            <person name="Chiniquy J."/>
            <person name="Barry K."/>
            <person name="Brewer H.M."/>
            <person name="Purvine S.O."/>
            <person name="Wright A.T."/>
            <person name="Boxma B."/>
            <person name="Van Alen T."/>
            <person name="Hackstein J.H."/>
            <person name="Baker S.E."/>
            <person name="Grigoriev I.V."/>
            <person name="O'Malley M.A."/>
        </authorList>
    </citation>
    <scope>NUCLEOTIDE SEQUENCE [LARGE SCALE GENOMIC DNA]</scope>
    <source>
        <strain evidence="3">finn</strain>
    </source>
</reference>
<reference evidence="2 3" key="2">
    <citation type="submission" date="2016-08" db="EMBL/GenBank/DDBJ databases">
        <title>Pervasive Adenine N6-methylation of Active Genes in Fungi.</title>
        <authorList>
            <consortium name="DOE Joint Genome Institute"/>
            <person name="Mondo S.J."/>
            <person name="Dannebaum R.O."/>
            <person name="Kuo R.C."/>
            <person name="Labutti K."/>
            <person name="Haridas S."/>
            <person name="Kuo A."/>
            <person name="Salamov A."/>
            <person name="Ahrendt S.R."/>
            <person name="Lipzen A."/>
            <person name="Sullivan W."/>
            <person name="Andreopoulos W.B."/>
            <person name="Clum A."/>
            <person name="Lindquist E."/>
            <person name="Daum C."/>
            <person name="Ramamoorthy G.K."/>
            <person name="Gryganskyi A."/>
            <person name="Culley D."/>
            <person name="Magnuson J.K."/>
            <person name="James T.Y."/>
            <person name="O'Malley M.A."/>
            <person name="Stajich J.E."/>
            <person name="Spatafora J.W."/>
            <person name="Visel A."/>
            <person name="Grigoriev I.V."/>
        </authorList>
    </citation>
    <scope>NUCLEOTIDE SEQUENCE [LARGE SCALE GENOMIC DNA]</scope>
    <source>
        <strain evidence="3">finn</strain>
    </source>
</reference>
<feature type="region of interest" description="Disordered" evidence="1">
    <location>
        <begin position="419"/>
        <end position="466"/>
    </location>
</feature>
<feature type="compositionally biased region" description="Low complexity" evidence="1">
    <location>
        <begin position="249"/>
        <end position="269"/>
    </location>
</feature>
<feature type="compositionally biased region" description="Low complexity" evidence="1">
    <location>
        <begin position="152"/>
        <end position="167"/>
    </location>
</feature>
<feature type="compositionally biased region" description="Basic and acidic residues" evidence="1">
    <location>
        <begin position="168"/>
        <end position="184"/>
    </location>
</feature>
<organism evidence="2 3">
    <name type="scientific">Piromyces finnis</name>
    <dbReference type="NCBI Taxonomy" id="1754191"/>
    <lineage>
        <taxon>Eukaryota</taxon>
        <taxon>Fungi</taxon>
        <taxon>Fungi incertae sedis</taxon>
        <taxon>Chytridiomycota</taxon>
        <taxon>Chytridiomycota incertae sedis</taxon>
        <taxon>Neocallimastigomycetes</taxon>
        <taxon>Neocallimastigales</taxon>
        <taxon>Neocallimastigaceae</taxon>
        <taxon>Piromyces</taxon>
    </lineage>
</organism>
<dbReference type="AlphaFoldDB" id="A0A1Y1VLB7"/>
<protein>
    <submittedName>
        <fullName evidence="2">Uncharacterized protein</fullName>
    </submittedName>
</protein>
<accession>A0A1Y1VLB7</accession>
<dbReference type="EMBL" id="MCFH01000003">
    <property type="protein sequence ID" value="ORX59083.1"/>
    <property type="molecule type" value="Genomic_DNA"/>
</dbReference>
<feature type="compositionally biased region" description="Basic residues" evidence="1">
    <location>
        <begin position="27"/>
        <end position="37"/>
    </location>
</feature>
<comment type="caution">
    <text evidence="2">The sequence shown here is derived from an EMBL/GenBank/DDBJ whole genome shotgun (WGS) entry which is preliminary data.</text>
</comment>
<gene>
    <name evidence="2" type="ORF">BCR36DRAFT_579719</name>
</gene>
<proteinExistence type="predicted"/>
<feature type="compositionally biased region" description="Low complexity" evidence="1">
    <location>
        <begin position="1"/>
        <end position="25"/>
    </location>
</feature>
<evidence type="ECO:0000313" key="3">
    <source>
        <dbReference type="Proteomes" id="UP000193719"/>
    </source>
</evidence>
<dbReference type="OrthoDB" id="2151463at2759"/>
<evidence type="ECO:0000313" key="2">
    <source>
        <dbReference type="EMBL" id="ORX59083.1"/>
    </source>
</evidence>
<evidence type="ECO:0000256" key="1">
    <source>
        <dbReference type="SAM" id="MobiDB-lite"/>
    </source>
</evidence>
<feature type="compositionally biased region" description="Polar residues" evidence="1">
    <location>
        <begin position="207"/>
        <end position="227"/>
    </location>
</feature>